<keyword evidence="1" id="KW-0812">Transmembrane</keyword>
<proteinExistence type="predicted"/>
<keyword evidence="1" id="KW-1133">Transmembrane helix</keyword>
<dbReference type="RefSeq" id="WP_142048663.1">
    <property type="nucleotide sequence ID" value="NZ_VFPA01000001.1"/>
</dbReference>
<dbReference type="EMBL" id="VFPA01000001">
    <property type="protein sequence ID" value="TQM14323.1"/>
    <property type="molecule type" value="Genomic_DNA"/>
</dbReference>
<feature type="transmembrane region" description="Helical" evidence="1">
    <location>
        <begin position="50"/>
        <end position="72"/>
    </location>
</feature>
<keyword evidence="1" id="KW-0472">Membrane</keyword>
<evidence type="ECO:0000313" key="2">
    <source>
        <dbReference type="EMBL" id="TQM14323.1"/>
    </source>
</evidence>
<protein>
    <recommendedName>
        <fullName evidence="4">DUF2127 domain-containing protein</fullName>
    </recommendedName>
</protein>
<keyword evidence="3" id="KW-1185">Reference proteome</keyword>
<reference evidence="2 3" key="1">
    <citation type="submission" date="2019-06" db="EMBL/GenBank/DDBJ databases">
        <title>Sequencing the genomes of 1000 actinobacteria strains.</title>
        <authorList>
            <person name="Klenk H.-P."/>
        </authorList>
    </citation>
    <scope>NUCLEOTIDE SEQUENCE [LARGE SCALE GENOMIC DNA]</scope>
    <source>
        <strain evidence="2 3">DSM 45301</strain>
    </source>
</reference>
<feature type="transmembrane region" description="Helical" evidence="1">
    <location>
        <begin position="79"/>
        <end position="104"/>
    </location>
</feature>
<evidence type="ECO:0000313" key="3">
    <source>
        <dbReference type="Proteomes" id="UP000315677"/>
    </source>
</evidence>
<dbReference type="OrthoDB" id="3543536at2"/>
<dbReference type="Proteomes" id="UP000315677">
    <property type="component" value="Unassembled WGS sequence"/>
</dbReference>
<comment type="caution">
    <text evidence="2">The sequence shown here is derived from an EMBL/GenBank/DDBJ whole genome shotgun (WGS) entry which is preliminary data.</text>
</comment>
<organism evidence="2 3">
    <name type="scientific">Pseudonocardia kunmingensis</name>
    <dbReference type="NCBI Taxonomy" id="630975"/>
    <lineage>
        <taxon>Bacteria</taxon>
        <taxon>Bacillati</taxon>
        <taxon>Actinomycetota</taxon>
        <taxon>Actinomycetes</taxon>
        <taxon>Pseudonocardiales</taxon>
        <taxon>Pseudonocardiaceae</taxon>
        <taxon>Pseudonocardia</taxon>
    </lineage>
</organism>
<dbReference type="AlphaFoldDB" id="A0A543DYB5"/>
<evidence type="ECO:0000256" key="1">
    <source>
        <dbReference type="SAM" id="Phobius"/>
    </source>
</evidence>
<feature type="transmembrane region" description="Helical" evidence="1">
    <location>
        <begin position="116"/>
        <end position="137"/>
    </location>
</feature>
<sequence length="158" mass="16518">MGRSRRLQVLTAVCSAVFAIGTALQAFVVIDEELVARAMELAGAPATEAPGFVAVLRAVGVAYVVGNALGLLALTGRAWVFWVVLVVNVTQAAGVVAGMVPAVVLQAARDEHGVAGLLPTFVTDGGAAVLVLVLLWFSARYRGPWARGDQRRRLVAAR</sequence>
<evidence type="ECO:0008006" key="4">
    <source>
        <dbReference type="Google" id="ProtNLM"/>
    </source>
</evidence>
<gene>
    <name evidence="2" type="ORF">FB558_1085</name>
</gene>
<name>A0A543DYB5_9PSEU</name>
<accession>A0A543DYB5</accession>